<name>A0A4Q4TRA1_9PEZI</name>
<dbReference type="Proteomes" id="UP000293360">
    <property type="component" value="Unassembled WGS sequence"/>
</dbReference>
<dbReference type="Pfam" id="PF17183">
    <property type="entry name" value="Get5_C"/>
    <property type="match status" value="1"/>
</dbReference>
<dbReference type="InterPro" id="IPR024737">
    <property type="entry name" value="Get5_N"/>
</dbReference>
<proteinExistence type="predicted"/>
<feature type="region of interest" description="Disordered" evidence="1">
    <location>
        <begin position="22"/>
        <end position="67"/>
    </location>
</feature>
<evidence type="ECO:0000313" key="5">
    <source>
        <dbReference type="Proteomes" id="UP000293360"/>
    </source>
</evidence>
<feature type="domain" description="Get5 C-terminal" evidence="3">
    <location>
        <begin position="187"/>
        <end position="232"/>
    </location>
</feature>
<dbReference type="InterPro" id="IPR049256">
    <property type="entry name" value="Get5_C"/>
</dbReference>
<dbReference type="AlphaFoldDB" id="A0A4Q4TRA1"/>
<evidence type="ECO:0000256" key="1">
    <source>
        <dbReference type="SAM" id="MobiDB-lite"/>
    </source>
</evidence>
<comment type="caution">
    <text evidence="4">The sequence shown here is derived from an EMBL/GenBank/DDBJ whole genome shotgun (WGS) entry which is preliminary data.</text>
</comment>
<sequence>MTEVSFAQSFLAMLDSRPIKLSPEHVEDPRSYPARSAYTLPKMPRPMSKRRSAATPTAPGQEPAVSVSVRPLQRNHPAFPPDAALRLPGAQTRGTPLLDVKAAVAVATGIPADRLKLLHKRRPVSDTKVLGDLLGAAGDGEMAVELSVMVMGGVGAATAATDTAAAPAAGGGTDHGTDDKTAEVVAQGGPSGADVLGTSVFWDDLRGFLLQRVRDEKLAGELSETFQTAWKAKR</sequence>
<evidence type="ECO:0000259" key="3">
    <source>
        <dbReference type="Pfam" id="PF17183"/>
    </source>
</evidence>
<gene>
    <name evidence="4" type="ORF">DL764_000995</name>
</gene>
<keyword evidence="5" id="KW-1185">Reference proteome</keyword>
<evidence type="ECO:0000313" key="4">
    <source>
        <dbReference type="EMBL" id="RYP09861.1"/>
    </source>
</evidence>
<dbReference type="EMBL" id="QJNU01000028">
    <property type="protein sequence ID" value="RYP09861.1"/>
    <property type="molecule type" value="Genomic_DNA"/>
</dbReference>
<dbReference type="OrthoDB" id="5366541at2759"/>
<feature type="domain" description="Get5 N-terminal" evidence="2">
    <location>
        <begin position="6"/>
        <end position="153"/>
    </location>
</feature>
<dbReference type="CDD" id="cd17039">
    <property type="entry name" value="Ubl_ubiquitin_like"/>
    <property type="match status" value="1"/>
</dbReference>
<evidence type="ECO:0000259" key="2">
    <source>
        <dbReference type="Pfam" id="PF12754"/>
    </source>
</evidence>
<dbReference type="InterPro" id="IPR029071">
    <property type="entry name" value="Ubiquitin-like_domsf"/>
</dbReference>
<evidence type="ECO:0008006" key="6">
    <source>
        <dbReference type="Google" id="ProtNLM"/>
    </source>
</evidence>
<protein>
    <recommendedName>
        <fullName evidence="6">Ubiquitin-like domain-containing protein</fullName>
    </recommendedName>
</protein>
<accession>A0A4Q4TRA1</accession>
<dbReference type="SUPFAM" id="SSF54236">
    <property type="entry name" value="Ubiquitin-like"/>
    <property type="match status" value="1"/>
</dbReference>
<organism evidence="4 5">
    <name type="scientific">Monosporascus ibericus</name>
    <dbReference type="NCBI Taxonomy" id="155417"/>
    <lineage>
        <taxon>Eukaryota</taxon>
        <taxon>Fungi</taxon>
        <taxon>Dikarya</taxon>
        <taxon>Ascomycota</taxon>
        <taxon>Pezizomycotina</taxon>
        <taxon>Sordariomycetes</taxon>
        <taxon>Xylariomycetidae</taxon>
        <taxon>Xylariales</taxon>
        <taxon>Xylariales incertae sedis</taxon>
        <taxon>Monosporascus</taxon>
    </lineage>
</organism>
<dbReference type="Gene3D" id="1.10.286.70">
    <property type="entry name" value="Get5 dimerization domain"/>
    <property type="match status" value="1"/>
</dbReference>
<dbReference type="Pfam" id="PF12754">
    <property type="entry name" value="Get5_N"/>
    <property type="match status" value="1"/>
</dbReference>
<reference evidence="4 5" key="1">
    <citation type="submission" date="2018-06" db="EMBL/GenBank/DDBJ databases">
        <title>Complete Genomes of Monosporascus.</title>
        <authorList>
            <person name="Robinson A.J."/>
            <person name="Natvig D.O."/>
        </authorList>
    </citation>
    <scope>NUCLEOTIDE SEQUENCE [LARGE SCALE GENOMIC DNA]</scope>
    <source>
        <strain evidence="4 5">CBS 110550</strain>
    </source>
</reference>